<feature type="domain" description="Histidine kinase/HSP90-like ATPase" evidence="9">
    <location>
        <begin position="292"/>
        <end position="377"/>
    </location>
</feature>
<evidence type="ECO:0000313" key="11">
    <source>
        <dbReference type="EMBL" id="MBB5896151.1"/>
    </source>
</evidence>
<dbReference type="PANTHER" id="PTHR24421:SF10">
    <property type="entry name" value="NITRATE_NITRITE SENSOR PROTEIN NARQ"/>
    <property type="match status" value="1"/>
</dbReference>
<dbReference type="InterPro" id="IPR011712">
    <property type="entry name" value="Sig_transdc_His_kin_sub3_dim/P"/>
</dbReference>
<evidence type="ECO:0000259" key="9">
    <source>
        <dbReference type="Pfam" id="PF02518"/>
    </source>
</evidence>
<keyword evidence="5" id="KW-0547">Nucleotide-binding</keyword>
<evidence type="ECO:0000259" key="10">
    <source>
        <dbReference type="Pfam" id="PF07730"/>
    </source>
</evidence>
<proteinExistence type="predicted"/>
<keyword evidence="4" id="KW-0808">Transferase</keyword>
<keyword evidence="3" id="KW-0597">Phosphoprotein</keyword>
<dbReference type="GO" id="GO:0000155">
    <property type="term" value="F:phosphorelay sensor kinase activity"/>
    <property type="evidence" value="ECO:0007669"/>
    <property type="project" value="InterPro"/>
</dbReference>
<gene>
    <name evidence="11" type="ORF">BJ998_007347</name>
</gene>
<dbReference type="InterPro" id="IPR036890">
    <property type="entry name" value="HATPase_C_sf"/>
</dbReference>
<evidence type="ECO:0000256" key="7">
    <source>
        <dbReference type="ARBA" id="ARBA00022840"/>
    </source>
</evidence>
<evidence type="ECO:0000256" key="3">
    <source>
        <dbReference type="ARBA" id="ARBA00022553"/>
    </source>
</evidence>
<comment type="caution">
    <text evidence="11">The sequence shown here is derived from an EMBL/GenBank/DDBJ whole genome shotgun (WGS) entry which is preliminary data.</text>
</comment>
<dbReference type="Proteomes" id="UP000585638">
    <property type="component" value="Unassembled WGS sequence"/>
</dbReference>
<evidence type="ECO:0000313" key="12">
    <source>
        <dbReference type="Proteomes" id="UP000585638"/>
    </source>
</evidence>
<dbReference type="EC" id="2.7.13.3" evidence="2"/>
<evidence type="ECO:0000256" key="2">
    <source>
        <dbReference type="ARBA" id="ARBA00012438"/>
    </source>
</evidence>
<keyword evidence="8" id="KW-0902">Two-component regulatory system</keyword>
<reference evidence="11 12" key="1">
    <citation type="submission" date="2020-08" db="EMBL/GenBank/DDBJ databases">
        <title>Sequencing the genomes of 1000 actinobacteria strains.</title>
        <authorList>
            <person name="Klenk H.-P."/>
        </authorList>
    </citation>
    <scope>NUCLEOTIDE SEQUENCE [LARGE SCALE GENOMIC DNA]</scope>
    <source>
        <strain evidence="11 12">DSM 43851</strain>
    </source>
</reference>
<evidence type="ECO:0000256" key="4">
    <source>
        <dbReference type="ARBA" id="ARBA00022679"/>
    </source>
</evidence>
<dbReference type="InterPro" id="IPR003594">
    <property type="entry name" value="HATPase_dom"/>
</dbReference>
<name>A0A7W9NL72_9PSEU</name>
<dbReference type="SUPFAM" id="SSF55874">
    <property type="entry name" value="ATPase domain of HSP90 chaperone/DNA topoisomerase II/histidine kinase"/>
    <property type="match status" value="1"/>
</dbReference>
<evidence type="ECO:0000256" key="6">
    <source>
        <dbReference type="ARBA" id="ARBA00022777"/>
    </source>
</evidence>
<organism evidence="11 12">
    <name type="scientific">Kutzneria kofuensis</name>
    <dbReference type="NCBI Taxonomy" id="103725"/>
    <lineage>
        <taxon>Bacteria</taxon>
        <taxon>Bacillati</taxon>
        <taxon>Actinomycetota</taxon>
        <taxon>Actinomycetes</taxon>
        <taxon>Pseudonocardiales</taxon>
        <taxon>Pseudonocardiaceae</taxon>
        <taxon>Kutzneria</taxon>
    </lineage>
</organism>
<keyword evidence="6 11" id="KW-0418">Kinase</keyword>
<dbReference type="CDD" id="cd16917">
    <property type="entry name" value="HATPase_UhpB-NarQ-NarX-like"/>
    <property type="match status" value="1"/>
</dbReference>
<dbReference type="GO" id="GO:0016020">
    <property type="term" value="C:membrane"/>
    <property type="evidence" value="ECO:0007669"/>
    <property type="project" value="InterPro"/>
</dbReference>
<feature type="domain" description="Signal transduction histidine kinase subgroup 3 dimerisation and phosphoacceptor" evidence="10">
    <location>
        <begin position="179"/>
        <end position="244"/>
    </location>
</feature>
<dbReference type="Pfam" id="PF07730">
    <property type="entry name" value="HisKA_3"/>
    <property type="match status" value="1"/>
</dbReference>
<dbReference type="GO" id="GO:0005524">
    <property type="term" value="F:ATP binding"/>
    <property type="evidence" value="ECO:0007669"/>
    <property type="project" value="UniProtKB-KW"/>
</dbReference>
<dbReference type="AlphaFoldDB" id="A0A7W9NL72"/>
<dbReference type="GO" id="GO:0046983">
    <property type="term" value="F:protein dimerization activity"/>
    <property type="evidence" value="ECO:0007669"/>
    <property type="project" value="InterPro"/>
</dbReference>
<evidence type="ECO:0000256" key="1">
    <source>
        <dbReference type="ARBA" id="ARBA00000085"/>
    </source>
</evidence>
<dbReference type="EMBL" id="JACHIR010000001">
    <property type="protein sequence ID" value="MBB5896151.1"/>
    <property type="molecule type" value="Genomic_DNA"/>
</dbReference>
<accession>A0A7W9NL72</accession>
<keyword evidence="7" id="KW-0067">ATP-binding</keyword>
<dbReference type="InterPro" id="IPR050482">
    <property type="entry name" value="Sensor_HK_TwoCompSys"/>
</dbReference>
<comment type="catalytic activity">
    <reaction evidence="1">
        <text>ATP + protein L-histidine = ADP + protein N-phospho-L-histidine.</text>
        <dbReference type="EC" id="2.7.13.3"/>
    </reaction>
</comment>
<dbReference type="Gene3D" id="1.20.5.1930">
    <property type="match status" value="1"/>
</dbReference>
<protein>
    <recommendedName>
        <fullName evidence="2">histidine kinase</fullName>
        <ecNumber evidence="2">2.7.13.3</ecNumber>
    </recommendedName>
</protein>
<dbReference type="Gene3D" id="3.30.565.10">
    <property type="entry name" value="Histidine kinase-like ATPase, C-terminal domain"/>
    <property type="match status" value="1"/>
</dbReference>
<evidence type="ECO:0000256" key="8">
    <source>
        <dbReference type="ARBA" id="ARBA00023012"/>
    </source>
</evidence>
<evidence type="ECO:0000256" key="5">
    <source>
        <dbReference type="ARBA" id="ARBA00022741"/>
    </source>
</evidence>
<dbReference type="PANTHER" id="PTHR24421">
    <property type="entry name" value="NITRATE/NITRITE SENSOR PROTEIN NARX-RELATED"/>
    <property type="match status" value="1"/>
</dbReference>
<dbReference type="RefSeq" id="WP_184867852.1">
    <property type="nucleotide sequence ID" value="NZ_BAAAWY010000023.1"/>
</dbReference>
<sequence>MRTLFAGYARWSRWQVLDAVLAVGVCIVGLMLLPDGLSGPHRVWEVTVLAAAGLAVAFRRQWPAAAVTVAVAAFLAQLTGSGPHWTTTTALTATVYTLTAALPRRAALTTGVATFVTVGIGGTLLGEGVPLLELAIVAAAVAAGDAARQQRAYLAAVEDRARHAEHDREREAGRRVAEERVRLARDLHDVVSHQLALIHVHAGVAAHLLARRPEQAETALGHVRAASRAALDELAVTIEMLRHPGDPAAPVEPVAGLARLAELTDALGVAGLSVELTTVGSPRPLPAVVDAAAYRIIQEALTNVRRHARTGSARLCVDYRQAELCIAVDDDGVGAPAGTTGNGTRGMIERAAAVGGRVVLGPRPDGGFRVTAVLPLPEEG</sequence>
<dbReference type="Pfam" id="PF02518">
    <property type="entry name" value="HATPase_c"/>
    <property type="match status" value="1"/>
</dbReference>
<keyword evidence="12" id="KW-1185">Reference proteome</keyword>